<keyword evidence="3" id="KW-0862">Zinc</keyword>
<reference evidence="6" key="1">
    <citation type="journal article" date="2011" name="PLoS Biol.">
        <title>Gene gain and loss during evolution of obligate parasitism in the white rust pathogen of Arabidopsis thaliana.</title>
        <authorList>
            <person name="Kemen E."/>
            <person name="Gardiner A."/>
            <person name="Schultz-Larsen T."/>
            <person name="Kemen A.C."/>
            <person name="Balmuth A.L."/>
            <person name="Robert-Seilaniantz A."/>
            <person name="Bailey K."/>
            <person name="Holub E."/>
            <person name="Studholme D.J."/>
            <person name="Maclean D."/>
            <person name="Jones J.D."/>
        </authorList>
    </citation>
    <scope>NUCLEOTIDE SEQUENCE</scope>
</reference>
<evidence type="ECO:0000259" key="5">
    <source>
        <dbReference type="SMART" id="SM00249"/>
    </source>
</evidence>
<dbReference type="AlphaFoldDB" id="F0W2Y8"/>
<dbReference type="GO" id="GO:0008270">
    <property type="term" value="F:zinc ion binding"/>
    <property type="evidence" value="ECO:0007669"/>
    <property type="project" value="UniProtKB-KW"/>
</dbReference>
<evidence type="ECO:0000256" key="4">
    <source>
        <dbReference type="SAM" id="MobiDB-lite"/>
    </source>
</evidence>
<dbReference type="HOGENOM" id="CLU_427899_0_0_1"/>
<evidence type="ECO:0000256" key="3">
    <source>
        <dbReference type="ARBA" id="ARBA00022833"/>
    </source>
</evidence>
<evidence type="ECO:0000256" key="2">
    <source>
        <dbReference type="ARBA" id="ARBA00022771"/>
    </source>
</evidence>
<evidence type="ECO:0000256" key="1">
    <source>
        <dbReference type="ARBA" id="ARBA00022723"/>
    </source>
</evidence>
<feature type="compositionally biased region" description="Basic and acidic residues" evidence="4">
    <location>
        <begin position="621"/>
        <end position="633"/>
    </location>
</feature>
<dbReference type="InterPro" id="IPR013083">
    <property type="entry name" value="Znf_RING/FYVE/PHD"/>
</dbReference>
<feature type="compositionally biased region" description="Basic and acidic residues" evidence="4">
    <location>
        <begin position="488"/>
        <end position="500"/>
    </location>
</feature>
<accession>F0W2Y8</accession>
<keyword evidence="1" id="KW-0479">Metal-binding</keyword>
<proteinExistence type="predicted"/>
<feature type="domain" description="Zinc finger PHD-type" evidence="5">
    <location>
        <begin position="132"/>
        <end position="188"/>
    </location>
</feature>
<protein>
    <submittedName>
        <fullName evidence="6">AlNc14C11G1367 protein</fullName>
    </submittedName>
</protein>
<feature type="region of interest" description="Disordered" evidence="4">
    <location>
        <begin position="449"/>
        <end position="500"/>
    </location>
</feature>
<dbReference type="Pfam" id="PF13771">
    <property type="entry name" value="zf-HC5HC2H"/>
    <property type="match status" value="1"/>
</dbReference>
<feature type="domain" description="Zinc finger PHD-type" evidence="5">
    <location>
        <begin position="13"/>
        <end position="61"/>
    </location>
</feature>
<keyword evidence="2" id="KW-0863">Zinc-finger</keyword>
<dbReference type="SMART" id="SM00249">
    <property type="entry name" value="PHD"/>
    <property type="match status" value="2"/>
</dbReference>
<organism evidence="6">
    <name type="scientific">Albugo laibachii Nc14</name>
    <dbReference type="NCBI Taxonomy" id="890382"/>
    <lineage>
        <taxon>Eukaryota</taxon>
        <taxon>Sar</taxon>
        <taxon>Stramenopiles</taxon>
        <taxon>Oomycota</taxon>
        <taxon>Peronosporomycetes</taxon>
        <taxon>Albuginales</taxon>
        <taxon>Albuginaceae</taxon>
        <taxon>Albugo</taxon>
    </lineage>
</organism>
<reference evidence="6" key="2">
    <citation type="submission" date="2011-02" db="EMBL/GenBank/DDBJ databases">
        <authorList>
            <person name="MacLean D."/>
        </authorList>
    </citation>
    <scope>NUCLEOTIDE SEQUENCE</scope>
</reference>
<feature type="compositionally biased region" description="Basic and acidic residues" evidence="4">
    <location>
        <begin position="460"/>
        <end position="476"/>
    </location>
</feature>
<dbReference type="EMBL" id="FR824056">
    <property type="protein sequence ID" value="CCA15425.1"/>
    <property type="molecule type" value="Genomic_DNA"/>
</dbReference>
<dbReference type="InterPro" id="IPR001965">
    <property type="entry name" value="Znf_PHD"/>
</dbReference>
<name>F0W2Y8_9STRA</name>
<dbReference type="Gene3D" id="3.30.40.10">
    <property type="entry name" value="Zinc/RING finger domain, C3HC4 (zinc finger)"/>
    <property type="match status" value="1"/>
</dbReference>
<sequence length="640" mass="72322">METCSSSQNESLQCIICNHAGPIKGESPVQCNICGVAVHVKSCYETKKELWTSDKRCDQCRYACNENSRKCALCDKDTTDIMCYLENDNKYTKNYQNEFGMGTWCHAFCFHWMKYARSIGSDEALLSSADQECAYCSSDLGHIIKCFDRNCEQHFHPSCAQKYGALVARPWKYNSDIVLHYAGCMRHKSQRYTLESLFQLLQSSQAHRCLEVESVKHLTTIEAEMNDVRDPGDLKMVLCSITNRIESDCISSKPGDDIRYDIRRLQLLYLVLWRIENIGKAYGIDQASAGMKNFLKSSNLADTLMSLFAPATNRPNYKGPITLIDPCKACNKPFYDRQHVFYCLNDKEPHTQHWKCTLNNTDDSTPPVRKGKSSKSSAERAMKSGRASSVESGINKTLEAPGPIPCLLKEPHTCGVCGSLIDVRLLLFSSGDDNFVEWYQAESSRHQSAGSNVKLLSASSKKDNRSRTEQLPKDGTDALIASSKRNRTKESDHATSEEYRLQPPQKLERINVQRTTKWLGNVIAIIQLTVIKSEVKMREPERSTTSRYAIRPEALDASIENCFQQAMEIAKSCDTYAFTQLQKAHEMLLAGKGLPIAMLNTLLKEFTCAIYAKHTKSVEKVNHEKKVKTPSDKAKKRARM</sequence>
<feature type="region of interest" description="Disordered" evidence="4">
    <location>
        <begin position="358"/>
        <end position="393"/>
    </location>
</feature>
<gene>
    <name evidence="6" type="primary">AlNc14C11G1367</name>
    <name evidence="6" type="ORF">ALNC14_015680</name>
</gene>
<feature type="region of interest" description="Disordered" evidence="4">
    <location>
        <begin position="621"/>
        <end position="640"/>
    </location>
</feature>
<evidence type="ECO:0000313" key="6">
    <source>
        <dbReference type="EMBL" id="CCA15425.1"/>
    </source>
</evidence>